<dbReference type="Pfam" id="PF00582">
    <property type="entry name" value="Usp"/>
    <property type="match status" value="1"/>
</dbReference>
<dbReference type="CDD" id="cd23659">
    <property type="entry name" value="USP_At3g01520-like"/>
    <property type="match status" value="1"/>
</dbReference>
<evidence type="ECO:0000259" key="2">
    <source>
        <dbReference type="Pfam" id="PF00582"/>
    </source>
</evidence>
<dbReference type="Gene3D" id="3.40.50.620">
    <property type="entry name" value="HUPs"/>
    <property type="match status" value="1"/>
</dbReference>
<sequence length="483" mass="53210">MTSLQQNNPTLASAAATMDGPRTKEEQEELAFGQVWDGAGKPSSTTGPGQMERPSMTGRRKSSIQFNTGAAEETIRRESTCPPIPRPSLSQAHLHRNSSPPPALPYSRGVGFDTFATPDAAAEAFSIQYKHNDFQYTPRTRTFICGTDAKDYSEYALEWTLDELVDDGDEIVCLRVVSEESSERREYKKEAERLLASVIQKNAIERKAISLKMELAVGRVTEVIQSMIQLYEPVAIIVGTRGRNLTGMQGLMGGSSVSKYCLQRSPVPTIVVRPTLKRTKKKTKRQAEQGRSVYTNMLTLTKSVGGQHISDRSFDAADFATKGTSEEANAVEKAVGPRKGILRNKGRVYGGPLTRVTSTSQTEDDDIEDPQSRFALPIGFLTTESAPKADIAMKSPIIQALAEWDDSPRNGSRTASPARHAKPESEGALTDTEDEGEFGMPKIVEERRPSTRSQNPWLNSILSRPEPRRRSVSRERGARSSSR</sequence>
<feature type="domain" description="UspA" evidence="2">
    <location>
        <begin position="141"/>
        <end position="273"/>
    </location>
</feature>
<evidence type="ECO:0000313" key="4">
    <source>
        <dbReference type="Proteomes" id="UP001309876"/>
    </source>
</evidence>
<evidence type="ECO:0000313" key="3">
    <source>
        <dbReference type="EMBL" id="KAK5081703.1"/>
    </source>
</evidence>
<feature type="region of interest" description="Disordered" evidence="1">
    <location>
        <begin position="342"/>
        <end position="371"/>
    </location>
</feature>
<accession>A0AAN7Y8U7</accession>
<feature type="compositionally biased region" description="Polar residues" evidence="1">
    <location>
        <begin position="1"/>
        <end position="11"/>
    </location>
</feature>
<feature type="region of interest" description="Disordered" evidence="1">
    <location>
        <begin position="1"/>
        <end position="82"/>
    </location>
</feature>
<dbReference type="SUPFAM" id="SSF52402">
    <property type="entry name" value="Adenine nucleotide alpha hydrolases-like"/>
    <property type="match status" value="1"/>
</dbReference>
<dbReference type="InterPro" id="IPR014729">
    <property type="entry name" value="Rossmann-like_a/b/a_fold"/>
</dbReference>
<proteinExistence type="predicted"/>
<dbReference type="Proteomes" id="UP001309876">
    <property type="component" value="Unassembled WGS sequence"/>
</dbReference>
<dbReference type="PANTHER" id="PTHR47815">
    <property type="entry name" value="UNIVERSAL STRESS PROTEIN A FAMILY PROTEIN C25B2.10"/>
    <property type="match status" value="1"/>
</dbReference>
<dbReference type="AlphaFoldDB" id="A0AAN7Y8U7"/>
<feature type="compositionally biased region" description="Polar residues" evidence="1">
    <location>
        <begin position="451"/>
        <end position="462"/>
    </location>
</feature>
<keyword evidence="4" id="KW-1185">Reference proteome</keyword>
<protein>
    <recommendedName>
        <fullName evidence="2">UspA domain-containing protein</fullName>
    </recommendedName>
</protein>
<feature type="region of interest" description="Disordered" evidence="1">
    <location>
        <begin position="402"/>
        <end position="483"/>
    </location>
</feature>
<dbReference type="InterPro" id="IPR006016">
    <property type="entry name" value="UspA"/>
</dbReference>
<comment type="caution">
    <text evidence="3">The sequence shown here is derived from an EMBL/GenBank/DDBJ whole genome shotgun (WGS) entry which is preliminary data.</text>
</comment>
<dbReference type="PANTHER" id="PTHR47815:SF1">
    <property type="entry name" value="UNIVERSAL STRESS PROTEIN A FAMILY PROTEIN C25B2.10"/>
    <property type="match status" value="1"/>
</dbReference>
<reference evidence="3 4" key="1">
    <citation type="submission" date="2023-08" db="EMBL/GenBank/DDBJ databases">
        <title>Black Yeasts Isolated from many extreme environments.</title>
        <authorList>
            <person name="Coleine C."/>
            <person name="Stajich J.E."/>
            <person name="Selbmann L."/>
        </authorList>
    </citation>
    <scope>NUCLEOTIDE SEQUENCE [LARGE SCALE GENOMIC DNA]</scope>
    <source>
        <strain evidence="3 4">CCFEE 5910</strain>
    </source>
</reference>
<name>A0AAN7Y8U7_9EURO</name>
<feature type="compositionally biased region" description="Basic and acidic residues" evidence="1">
    <location>
        <begin position="465"/>
        <end position="483"/>
    </location>
</feature>
<evidence type="ECO:0000256" key="1">
    <source>
        <dbReference type="SAM" id="MobiDB-lite"/>
    </source>
</evidence>
<gene>
    <name evidence="3" type="ORF">LTR05_007836</name>
</gene>
<organism evidence="3 4">
    <name type="scientific">Lithohypha guttulata</name>
    <dbReference type="NCBI Taxonomy" id="1690604"/>
    <lineage>
        <taxon>Eukaryota</taxon>
        <taxon>Fungi</taxon>
        <taxon>Dikarya</taxon>
        <taxon>Ascomycota</taxon>
        <taxon>Pezizomycotina</taxon>
        <taxon>Eurotiomycetes</taxon>
        <taxon>Chaetothyriomycetidae</taxon>
        <taxon>Chaetothyriales</taxon>
        <taxon>Trichomeriaceae</taxon>
        <taxon>Lithohypha</taxon>
    </lineage>
</organism>
<dbReference type="EMBL" id="JAVRRJ010000009">
    <property type="protein sequence ID" value="KAK5081703.1"/>
    <property type="molecule type" value="Genomic_DNA"/>
</dbReference>